<dbReference type="SUPFAM" id="SSF47413">
    <property type="entry name" value="lambda repressor-like DNA-binding domains"/>
    <property type="match status" value="1"/>
</dbReference>
<dbReference type="InterPro" id="IPR010982">
    <property type="entry name" value="Lambda_DNA-bd_dom_sf"/>
</dbReference>
<dbReference type="EMBL" id="CP061379">
    <property type="protein sequence ID" value="QPF90240.1"/>
    <property type="molecule type" value="Genomic_DNA"/>
</dbReference>
<proteinExistence type="predicted"/>
<dbReference type="CDD" id="cd00093">
    <property type="entry name" value="HTH_XRE"/>
    <property type="match status" value="1"/>
</dbReference>
<feature type="domain" description="HTH cro/C1-type" evidence="1">
    <location>
        <begin position="8"/>
        <end position="60"/>
    </location>
</feature>
<dbReference type="AlphaFoldDB" id="A0A7S9GXU6"/>
<evidence type="ECO:0000259" key="1">
    <source>
        <dbReference type="PROSITE" id="PS50943"/>
    </source>
</evidence>
<reference evidence="2 3" key="1">
    <citation type="submission" date="2020-09" db="EMBL/GenBank/DDBJ databases">
        <title>Complete genomes of bradyrhizobia occurring on native shrubby legumes in Australia.</title>
        <authorList>
            <person name="Lafay B."/>
        </authorList>
    </citation>
    <scope>NUCLEOTIDE SEQUENCE [LARGE SCALE GENOMIC DNA]</scope>
    <source>
        <strain evidence="2 3">BDV5040</strain>
    </source>
</reference>
<accession>A0A7S9GXU6</accession>
<evidence type="ECO:0000313" key="2">
    <source>
        <dbReference type="EMBL" id="QPF90240.1"/>
    </source>
</evidence>
<gene>
    <name evidence="2" type="ORF">IC761_27615</name>
</gene>
<dbReference type="PROSITE" id="PS50943">
    <property type="entry name" value="HTH_CROC1"/>
    <property type="match status" value="1"/>
</dbReference>
<dbReference type="RefSeq" id="WP_195799832.1">
    <property type="nucleotide sequence ID" value="NZ_CP061379.1"/>
</dbReference>
<dbReference type="KEGG" id="bcou:IC761_27615"/>
<evidence type="ECO:0000313" key="3">
    <source>
        <dbReference type="Proteomes" id="UP000594621"/>
    </source>
</evidence>
<keyword evidence="3" id="KW-1185">Reference proteome</keyword>
<dbReference type="Pfam" id="PF01381">
    <property type="entry name" value="HTH_3"/>
    <property type="match status" value="1"/>
</dbReference>
<organism evidence="2 3">
    <name type="scientific">Bradyrhizobium commune</name>
    <dbReference type="NCBI Taxonomy" id="83627"/>
    <lineage>
        <taxon>Bacteria</taxon>
        <taxon>Pseudomonadati</taxon>
        <taxon>Pseudomonadota</taxon>
        <taxon>Alphaproteobacteria</taxon>
        <taxon>Hyphomicrobiales</taxon>
        <taxon>Nitrobacteraceae</taxon>
        <taxon>Bradyrhizobium</taxon>
    </lineage>
</organism>
<dbReference type="Gene3D" id="1.10.260.40">
    <property type="entry name" value="lambda repressor-like DNA-binding domains"/>
    <property type="match status" value="1"/>
</dbReference>
<dbReference type="Proteomes" id="UP000594621">
    <property type="component" value="Chromosome"/>
</dbReference>
<dbReference type="GO" id="GO:0003677">
    <property type="term" value="F:DNA binding"/>
    <property type="evidence" value="ECO:0007669"/>
    <property type="project" value="InterPro"/>
</dbReference>
<protein>
    <submittedName>
        <fullName evidence="2">Helix-turn-helix transcriptional regulator</fullName>
    </submittedName>
</protein>
<name>A0A7S9GXU6_9BRAD</name>
<sequence length="78" mass="8598">MISPMQCRAARGLLDWSQQDLADRAKVGIVTVRQLEAGSHEPRRSTLQVVRLAFEAAGVLFIEENGEGPGVRLRKLTP</sequence>
<dbReference type="InterPro" id="IPR001387">
    <property type="entry name" value="Cro/C1-type_HTH"/>
</dbReference>